<accession>A0A9P9BEL4</accession>
<protein>
    <submittedName>
        <fullName evidence="2">Uncharacterized protein</fullName>
    </submittedName>
</protein>
<dbReference type="AlphaFoldDB" id="A0A9P9BEL4"/>
<dbReference type="EMBL" id="JAGTJQ010000002">
    <property type="protein sequence ID" value="KAH7038443.1"/>
    <property type="molecule type" value="Genomic_DNA"/>
</dbReference>
<keyword evidence="4" id="KW-1185">Reference proteome</keyword>
<gene>
    <name evidence="3" type="ORF">B0I36DRAFT_316271</name>
    <name evidence="2" type="ORF">B0I36DRAFT_343403</name>
</gene>
<evidence type="ECO:0000313" key="2">
    <source>
        <dbReference type="EMBL" id="KAH7007831.1"/>
    </source>
</evidence>
<proteinExistence type="predicted"/>
<reference evidence="2" key="1">
    <citation type="journal article" date="2021" name="Nat. Commun.">
        <title>Genetic determinants of endophytism in the Arabidopsis root mycobiome.</title>
        <authorList>
            <person name="Mesny F."/>
            <person name="Miyauchi S."/>
            <person name="Thiergart T."/>
            <person name="Pickel B."/>
            <person name="Atanasova L."/>
            <person name="Karlsson M."/>
            <person name="Huettel B."/>
            <person name="Barry K.W."/>
            <person name="Haridas S."/>
            <person name="Chen C."/>
            <person name="Bauer D."/>
            <person name="Andreopoulos W."/>
            <person name="Pangilinan J."/>
            <person name="LaButti K."/>
            <person name="Riley R."/>
            <person name="Lipzen A."/>
            <person name="Clum A."/>
            <person name="Drula E."/>
            <person name="Henrissat B."/>
            <person name="Kohler A."/>
            <person name="Grigoriev I.V."/>
            <person name="Martin F.M."/>
            <person name="Hacquard S."/>
        </authorList>
    </citation>
    <scope>NUCLEOTIDE SEQUENCE</scope>
    <source>
        <strain evidence="2">MPI-CAGE-CH-0230</strain>
    </source>
</reference>
<dbReference type="GeneID" id="70182545"/>
<dbReference type="EMBL" id="JAGTJQ010000025">
    <property type="protein sequence ID" value="KAH7007831.1"/>
    <property type="molecule type" value="Genomic_DNA"/>
</dbReference>
<sequence>MDFISVPRQRSLVFWVSFRAGEEEDYSSFSSRCQQVFGSTCTIYANRVVEQNGRIRFDALVVCAQRQRIRAVARHKQWKIPGAEGLCHLKWPERNERAVVFLQRWATAIRDGSRTFGSSKGLDTALRRSLRTRMDANKDKKGGHRMSPDRRRVAPKDWDDMIVMFQSDQVRAEIGEDVQQTDYEQQALTIPSVSEDPFSGLFLDDIPPGADGYSLGLAGCVQEPAPPSLPVSSTWFDVLSGPHQFDFSTELPFDCGDFDFQLELGCDVIF</sequence>
<comment type="caution">
    <text evidence="2">The sequence shown here is derived from an EMBL/GenBank/DDBJ whole genome shotgun (WGS) entry which is preliminary data.</text>
</comment>
<evidence type="ECO:0000313" key="3">
    <source>
        <dbReference type="EMBL" id="KAH7038443.1"/>
    </source>
</evidence>
<organism evidence="2 4">
    <name type="scientific">Microdochium trichocladiopsis</name>
    <dbReference type="NCBI Taxonomy" id="1682393"/>
    <lineage>
        <taxon>Eukaryota</taxon>
        <taxon>Fungi</taxon>
        <taxon>Dikarya</taxon>
        <taxon>Ascomycota</taxon>
        <taxon>Pezizomycotina</taxon>
        <taxon>Sordariomycetes</taxon>
        <taxon>Xylariomycetidae</taxon>
        <taxon>Xylariales</taxon>
        <taxon>Microdochiaceae</taxon>
        <taxon>Microdochium</taxon>
    </lineage>
</organism>
<name>A0A9P9BEL4_9PEZI</name>
<evidence type="ECO:0000256" key="1">
    <source>
        <dbReference type="SAM" id="MobiDB-lite"/>
    </source>
</evidence>
<evidence type="ECO:0000313" key="4">
    <source>
        <dbReference type="Proteomes" id="UP000756346"/>
    </source>
</evidence>
<dbReference type="Proteomes" id="UP000756346">
    <property type="component" value="Unassembled WGS sequence"/>
</dbReference>
<dbReference type="RefSeq" id="XP_046017564.1">
    <property type="nucleotide sequence ID" value="XM_046152999.1"/>
</dbReference>
<feature type="region of interest" description="Disordered" evidence="1">
    <location>
        <begin position="133"/>
        <end position="152"/>
    </location>
</feature>